<organism evidence="4 5">
    <name type="scientific">Ranatra chinensis</name>
    <dbReference type="NCBI Taxonomy" id="642074"/>
    <lineage>
        <taxon>Eukaryota</taxon>
        <taxon>Metazoa</taxon>
        <taxon>Ecdysozoa</taxon>
        <taxon>Arthropoda</taxon>
        <taxon>Hexapoda</taxon>
        <taxon>Insecta</taxon>
        <taxon>Pterygota</taxon>
        <taxon>Neoptera</taxon>
        <taxon>Paraneoptera</taxon>
        <taxon>Hemiptera</taxon>
        <taxon>Heteroptera</taxon>
        <taxon>Panheteroptera</taxon>
        <taxon>Nepomorpha</taxon>
        <taxon>Nepidae</taxon>
        <taxon>Ranatrinae</taxon>
        <taxon>Ranatra</taxon>
    </lineage>
</organism>
<dbReference type="Proteomes" id="UP001558652">
    <property type="component" value="Unassembled WGS sequence"/>
</dbReference>
<proteinExistence type="inferred from homology"/>
<comment type="similarity">
    <text evidence="2">Belongs to the major royal jelly protein family.</text>
</comment>
<keyword evidence="5" id="KW-1185">Reference proteome</keyword>
<sequence>MNLKYQWRYMDYAFPSDEARQQAMYAGTYDPEKNLPVGIEIWNNKLFVTVPRWSSGILNRVFRINRRSARKSSIDRIQSFQSKALPTILDAPWYVSNHTLHTDLNIPTVRKIRILSIQT</sequence>
<dbReference type="AlphaFoldDB" id="A0ABD0Y0F5"/>
<gene>
    <name evidence="4" type="ORF">AAG570_005590</name>
</gene>
<comment type="caution">
    <text evidence="4">The sequence shown here is derived from an EMBL/GenBank/DDBJ whole genome shotgun (WGS) entry which is preliminary data.</text>
</comment>
<dbReference type="PANTHER" id="PTHR10009:SF18">
    <property type="entry name" value="PROTEIN YELLOW-LIKE PROTEIN"/>
    <property type="match status" value="1"/>
</dbReference>
<evidence type="ECO:0000256" key="1">
    <source>
        <dbReference type="ARBA" id="ARBA00004613"/>
    </source>
</evidence>
<name>A0ABD0Y0F5_9HEMI</name>
<dbReference type="EMBL" id="JBFDAA010000018">
    <property type="protein sequence ID" value="KAL1116095.1"/>
    <property type="molecule type" value="Genomic_DNA"/>
</dbReference>
<dbReference type="InterPro" id="IPR011042">
    <property type="entry name" value="6-blade_b-propeller_TolB-like"/>
</dbReference>
<comment type="subcellular location">
    <subcellularLocation>
        <location evidence="1">Secreted</location>
    </subcellularLocation>
</comment>
<evidence type="ECO:0000313" key="4">
    <source>
        <dbReference type="EMBL" id="KAL1116095.1"/>
    </source>
</evidence>
<dbReference type="PANTHER" id="PTHR10009">
    <property type="entry name" value="PROTEIN YELLOW-RELATED"/>
    <property type="match status" value="1"/>
</dbReference>
<dbReference type="GO" id="GO:0005576">
    <property type="term" value="C:extracellular region"/>
    <property type="evidence" value="ECO:0007669"/>
    <property type="project" value="UniProtKB-SubCell"/>
</dbReference>
<evidence type="ECO:0000256" key="3">
    <source>
        <dbReference type="ARBA" id="ARBA00022525"/>
    </source>
</evidence>
<evidence type="ECO:0000256" key="2">
    <source>
        <dbReference type="ARBA" id="ARBA00009127"/>
    </source>
</evidence>
<dbReference type="InterPro" id="IPR017996">
    <property type="entry name" value="MRJP/yellow-related"/>
</dbReference>
<keyword evidence="3" id="KW-0964">Secreted</keyword>
<evidence type="ECO:0000313" key="5">
    <source>
        <dbReference type="Proteomes" id="UP001558652"/>
    </source>
</evidence>
<reference evidence="4 5" key="1">
    <citation type="submission" date="2024-07" db="EMBL/GenBank/DDBJ databases">
        <title>Chromosome-level genome assembly of the water stick insect Ranatra chinensis (Heteroptera: Nepidae).</title>
        <authorList>
            <person name="Liu X."/>
        </authorList>
    </citation>
    <scope>NUCLEOTIDE SEQUENCE [LARGE SCALE GENOMIC DNA]</scope>
    <source>
        <strain evidence="4">Cailab_2021Rc</strain>
        <tissue evidence="4">Muscle</tissue>
    </source>
</reference>
<accession>A0ABD0Y0F5</accession>
<dbReference type="Gene3D" id="2.120.10.30">
    <property type="entry name" value="TolB, C-terminal domain"/>
    <property type="match status" value="1"/>
</dbReference>
<evidence type="ECO:0008006" key="6">
    <source>
        <dbReference type="Google" id="ProtNLM"/>
    </source>
</evidence>
<protein>
    <recommendedName>
        <fullName evidence="6">Protein yellow</fullName>
    </recommendedName>
</protein>